<dbReference type="EMBL" id="JAFCIX010000063">
    <property type="protein sequence ID" value="KAH6599599.1"/>
    <property type="molecule type" value="Genomic_DNA"/>
</dbReference>
<dbReference type="SUPFAM" id="SSF52540">
    <property type="entry name" value="P-loop containing nucleoside triphosphate hydrolases"/>
    <property type="match status" value="1"/>
</dbReference>
<feature type="domain" description="AAA+ ATPase" evidence="2">
    <location>
        <begin position="34"/>
        <end position="187"/>
    </location>
</feature>
<dbReference type="SUPFAM" id="SSF48019">
    <property type="entry name" value="post-AAA+ oligomerization domain-like"/>
    <property type="match status" value="1"/>
</dbReference>
<dbReference type="InterPro" id="IPR050238">
    <property type="entry name" value="DNA_Rep/Repair_Clamp_Loader"/>
</dbReference>
<evidence type="ECO:0000256" key="1">
    <source>
        <dbReference type="ARBA" id="ARBA00022705"/>
    </source>
</evidence>
<dbReference type="Pfam" id="PF13177">
    <property type="entry name" value="DNA_pol3_delta2"/>
    <property type="match status" value="1"/>
</dbReference>
<dbReference type="Proteomes" id="UP001648503">
    <property type="component" value="Unassembled WGS sequence"/>
</dbReference>
<dbReference type="InterPro" id="IPR008921">
    <property type="entry name" value="DNA_pol3_clamp-load_cplx_C"/>
</dbReference>
<name>A0ABQ8FJY2_9FUNG</name>
<proteinExistence type="predicted"/>
<evidence type="ECO:0000259" key="2">
    <source>
        <dbReference type="SMART" id="SM00382"/>
    </source>
</evidence>
<dbReference type="InterPro" id="IPR003593">
    <property type="entry name" value="AAA+_ATPase"/>
</dbReference>
<keyword evidence="1" id="KW-0235">DNA replication</keyword>
<dbReference type="PANTHER" id="PTHR11669:SF1">
    <property type="entry name" value="REPLICATION FACTOR C SUBUNIT 3"/>
    <property type="match status" value="1"/>
</dbReference>
<dbReference type="Gene3D" id="1.20.272.10">
    <property type="match status" value="1"/>
</dbReference>
<protein>
    <recommendedName>
        <fullName evidence="2">AAA+ ATPase domain-containing protein</fullName>
    </recommendedName>
</protein>
<gene>
    <name evidence="3" type="ORF">BASA50_002941</name>
</gene>
<dbReference type="Pfam" id="PF21960">
    <property type="entry name" value="RCF1-5-like_lid"/>
    <property type="match status" value="1"/>
</dbReference>
<comment type="caution">
    <text evidence="3">The sequence shown here is derived from an EMBL/GenBank/DDBJ whole genome shotgun (WGS) entry which is preliminary data.</text>
</comment>
<dbReference type="Gene3D" id="1.10.8.60">
    <property type="match status" value="1"/>
</dbReference>
<accession>A0ABQ8FJY2</accession>
<dbReference type="PANTHER" id="PTHR11669">
    <property type="entry name" value="REPLICATION FACTOR C / DNA POLYMERASE III GAMMA-TAU SUBUNIT"/>
    <property type="match status" value="1"/>
</dbReference>
<sequence length="353" mass="39965">MSLWVDKYRPSSLEKLTYHPETTDLLTQLANSKDFPHLLVYGPSGAGKKTRVTATLKELFGPGVEKLKIETRQFEATSNRKLEINIVSSNYHVEMTPSDVGIYDRIIVQELIKEVAQTQQLDSGAKKQFKVVVLNEADSLSREAQAGLRRTMEKYMGNMRMILCCNVTSKIIAPIRSRCLLIRVSAPSDEEIQAVLQNVAKEESFKLPSEFAQRISTECEGNLRKALLILEASKAQQYPFTGSQVLPKTDWEQHVHQISHSILSQQTPKMLVEIRTKLYQLLSNCIPPEVILKTLAFELLQNVDGELKADIVKHAADYEHRLRLGNKAIFHLEAFVAKCMSTYGQYLIDIGQF</sequence>
<dbReference type="SMART" id="SM00382">
    <property type="entry name" value="AAA"/>
    <property type="match status" value="1"/>
</dbReference>
<reference evidence="3 4" key="1">
    <citation type="submission" date="2021-02" db="EMBL/GenBank/DDBJ databases">
        <title>Variation within the Batrachochytrium salamandrivorans European outbreak.</title>
        <authorList>
            <person name="Kelly M."/>
            <person name="Pasmans F."/>
            <person name="Shea T.P."/>
            <person name="Munoz J.F."/>
            <person name="Carranza S."/>
            <person name="Cuomo C.A."/>
            <person name="Martel A."/>
        </authorList>
    </citation>
    <scope>NUCLEOTIDE SEQUENCE [LARGE SCALE GENOMIC DNA]</scope>
    <source>
        <strain evidence="3 4">AMFP18/2</strain>
    </source>
</reference>
<evidence type="ECO:0000313" key="4">
    <source>
        <dbReference type="Proteomes" id="UP001648503"/>
    </source>
</evidence>
<evidence type="ECO:0000313" key="3">
    <source>
        <dbReference type="EMBL" id="KAH6599599.1"/>
    </source>
</evidence>
<dbReference type="Pfam" id="PF22534">
    <property type="entry name" value="RFC_C"/>
    <property type="match status" value="1"/>
</dbReference>
<organism evidence="3 4">
    <name type="scientific">Batrachochytrium salamandrivorans</name>
    <dbReference type="NCBI Taxonomy" id="1357716"/>
    <lineage>
        <taxon>Eukaryota</taxon>
        <taxon>Fungi</taxon>
        <taxon>Fungi incertae sedis</taxon>
        <taxon>Chytridiomycota</taxon>
        <taxon>Chytridiomycota incertae sedis</taxon>
        <taxon>Chytridiomycetes</taxon>
        <taxon>Rhizophydiales</taxon>
        <taxon>Rhizophydiales incertae sedis</taxon>
        <taxon>Batrachochytrium</taxon>
    </lineage>
</organism>
<dbReference type="CDD" id="cd00009">
    <property type="entry name" value="AAA"/>
    <property type="match status" value="1"/>
</dbReference>
<dbReference type="InterPro" id="IPR027417">
    <property type="entry name" value="P-loop_NTPase"/>
</dbReference>
<dbReference type="Gene3D" id="3.40.50.300">
    <property type="entry name" value="P-loop containing nucleotide triphosphate hydrolases"/>
    <property type="match status" value="1"/>
</dbReference>
<keyword evidence="4" id="KW-1185">Reference proteome</keyword>